<evidence type="ECO:0000256" key="1">
    <source>
        <dbReference type="SAM" id="SignalP"/>
    </source>
</evidence>
<comment type="caution">
    <text evidence="2">The sequence shown here is derived from an EMBL/GenBank/DDBJ whole genome shotgun (WGS) entry which is preliminary data.</text>
</comment>
<name>A0A9N9NAW0_9GLOM</name>
<protein>
    <submittedName>
        <fullName evidence="2">11264_t:CDS:1</fullName>
    </submittedName>
</protein>
<keyword evidence="3" id="KW-1185">Reference proteome</keyword>
<accession>A0A9N9NAW0</accession>
<feature type="non-terminal residue" evidence="2">
    <location>
        <position position="79"/>
    </location>
</feature>
<keyword evidence="1" id="KW-0732">Signal</keyword>
<proteinExistence type="predicted"/>
<dbReference type="Proteomes" id="UP000789342">
    <property type="component" value="Unassembled WGS sequence"/>
</dbReference>
<gene>
    <name evidence="2" type="ORF">AMORRO_LOCUS13079</name>
</gene>
<dbReference type="AlphaFoldDB" id="A0A9N9NAW0"/>
<reference evidence="2" key="1">
    <citation type="submission" date="2021-06" db="EMBL/GenBank/DDBJ databases">
        <authorList>
            <person name="Kallberg Y."/>
            <person name="Tangrot J."/>
            <person name="Rosling A."/>
        </authorList>
    </citation>
    <scope>NUCLEOTIDE SEQUENCE</scope>
    <source>
        <strain evidence="2">CL551</strain>
    </source>
</reference>
<evidence type="ECO:0000313" key="3">
    <source>
        <dbReference type="Proteomes" id="UP000789342"/>
    </source>
</evidence>
<feature type="signal peptide" evidence="1">
    <location>
        <begin position="1"/>
        <end position="21"/>
    </location>
</feature>
<evidence type="ECO:0000313" key="2">
    <source>
        <dbReference type="EMBL" id="CAG8717059.1"/>
    </source>
</evidence>
<organism evidence="2 3">
    <name type="scientific">Acaulospora morrowiae</name>
    <dbReference type="NCBI Taxonomy" id="94023"/>
    <lineage>
        <taxon>Eukaryota</taxon>
        <taxon>Fungi</taxon>
        <taxon>Fungi incertae sedis</taxon>
        <taxon>Mucoromycota</taxon>
        <taxon>Glomeromycotina</taxon>
        <taxon>Glomeromycetes</taxon>
        <taxon>Diversisporales</taxon>
        <taxon>Acaulosporaceae</taxon>
        <taxon>Acaulospora</taxon>
    </lineage>
</organism>
<feature type="chain" id="PRO_5040410299" evidence="1">
    <location>
        <begin position="22"/>
        <end position="79"/>
    </location>
</feature>
<dbReference type="EMBL" id="CAJVPV010021165">
    <property type="protein sequence ID" value="CAG8717059.1"/>
    <property type="molecule type" value="Genomic_DNA"/>
</dbReference>
<sequence>MDIDLLLLLCVLFVVVVYIEAEASNEEDDAETYERDASPYYKRITRASPYYHYRRDINSCCYIKDLGFYHCERDASSYK</sequence>